<accession>A0A1A7R205</accession>
<evidence type="ECO:0000313" key="5">
    <source>
        <dbReference type="Proteomes" id="UP000248987"/>
    </source>
</evidence>
<dbReference type="Gene3D" id="3.10.580.10">
    <property type="entry name" value="CBS-domain"/>
    <property type="match status" value="2"/>
</dbReference>
<feature type="domain" description="CBS" evidence="3">
    <location>
        <begin position="11"/>
        <end position="67"/>
    </location>
</feature>
<dbReference type="InterPro" id="IPR000644">
    <property type="entry name" value="CBS_dom"/>
</dbReference>
<dbReference type="PANTHER" id="PTHR43080:SF2">
    <property type="entry name" value="CBS DOMAIN-CONTAINING PROTEIN"/>
    <property type="match status" value="1"/>
</dbReference>
<evidence type="ECO:0000259" key="3">
    <source>
        <dbReference type="PROSITE" id="PS51371"/>
    </source>
</evidence>
<keyword evidence="5" id="KW-1185">Reference proteome</keyword>
<dbReference type="CDD" id="cd04584">
    <property type="entry name" value="CBS_pair_AcuB_like"/>
    <property type="match status" value="1"/>
</dbReference>
<protein>
    <submittedName>
        <fullName evidence="4">CBS domain protein</fullName>
    </submittedName>
</protein>
<dbReference type="OrthoDB" id="1119899at2"/>
<dbReference type="RefSeq" id="WP_066433745.1">
    <property type="nucleotide sequence ID" value="NZ_LZRN01000016.1"/>
</dbReference>
<dbReference type="PANTHER" id="PTHR43080">
    <property type="entry name" value="CBS DOMAIN-CONTAINING PROTEIN CBSX3, MITOCHONDRIAL"/>
    <property type="match status" value="1"/>
</dbReference>
<organism evidence="4 5">
    <name type="scientific">Gelidibacter algens</name>
    <dbReference type="NCBI Taxonomy" id="49280"/>
    <lineage>
        <taxon>Bacteria</taxon>
        <taxon>Pseudomonadati</taxon>
        <taxon>Bacteroidota</taxon>
        <taxon>Flavobacteriia</taxon>
        <taxon>Flavobacteriales</taxon>
        <taxon>Flavobacteriaceae</taxon>
        <taxon>Gelidibacter</taxon>
    </lineage>
</organism>
<dbReference type="InterPro" id="IPR046342">
    <property type="entry name" value="CBS_dom_sf"/>
</dbReference>
<dbReference type="AlphaFoldDB" id="A0A1A7R205"/>
<dbReference type="EMBL" id="QLLQ01000010">
    <property type="protein sequence ID" value="RAJ22267.1"/>
    <property type="molecule type" value="Genomic_DNA"/>
</dbReference>
<gene>
    <name evidence="4" type="ORF">LX77_02578</name>
</gene>
<feature type="domain" description="CBS" evidence="3">
    <location>
        <begin position="86"/>
        <end position="139"/>
    </location>
</feature>
<dbReference type="InterPro" id="IPR051257">
    <property type="entry name" value="Diverse_CBS-Domain"/>
</dbReference>
<evidence type="ECO:0000256" key="1">
    <source>
        <dbReference type="ARBA" id="ARBA00023122"/>
    </source>
</evidence>
<reference evidence="4 5" key="1">
    <citation type="submission" date="2018-06" db="EMBL/GenBank/DDBJ databases">
        <title>Genomic Encyclopedia of Archaeal and Bacterial Type Strains, Phase II (KMG-II): from individual species to whole genera.</title>
        <authorList>
            <person name="Goeker M."/>
        </authorList>
    </citation>
    <scope>NUCLEOTIDE SEQUENCE [LARGE SCALE GENOMIC DNA]</scope>
    <source>
        <strain evidence="4 5">DSM 12408</strain>
    </source>
</reference>
<dbReference type="PROSITE" id="PS51371">
    <property type="entry name" value="CBS"/>
    <property type="match status" value="2"/>
</dbReference>
<dbReference type="Pfam" id="PF00571">
    <property type="entry name" value="CBS"/>
    <property type="match status" value="2"/>
</dbReference>
<proteinExistence type="predicted"/>
<dbReference type="Proteomes" id="UP000248987">
    <property type="component" value="Unassembled WGS sequence"/>
</dbReference>
<dbReference type="SMART" id="SM00116">
    <property type="entry name" value="CBS"/>
    <property type="match status" value="2"/>
</dbReference>
<evidence type="ECO:0000256" key="2">
    <source>
        <dbReference type="PROSITE-ProRule" id="PRU00703"/>
    </source>
</evidence>
<sequence length="139" mass="15443">MKTIPPISTIMSVKIITLKKDDDLEKAELLFKKHKIRHIPVVNGDAIIGMLSYTDLLRISFADAVDESETEIESLVYNMFTIEHVMAKNLVSVSSDTSIKDVAKILSKKEFHALPVVDDGALVGIVTTTDLINYLLTQL</sequence>
<keyword evidence="1 2" id="KW-0129">CBS domain</keyword>
<dbReference type="STRING" id="49280.A9996_09535"/>
<name>A0A1A7R205_9FLAO</name>
<dbReference type="SUPFAM" id="SSF54631">
    <property type="entry name" value="CBS-domain pair"/>
    <property type="match status" value="1"/>
</dbReference>
<evidence type="ECO:0000313" key="4">
    <source>
        <dbReference type="EMBL" id="RAJ22267.1"/>
    </source>
</evidence>
<comment type="caution">
    <text evidence="4">The sequence shown here is derived from an EMBL/GenBank/DDBJ whole genome shotgun (WGS) entry which is preliminary data.</text>
</comment>